<dbReference type="InterPro" id="IPR003582">
    <property type="entry name" value="ShKT_dom"/>
</dbReference>
<feature type="domain" description="ShKT" evidence="4">
    <location>
        <begin position="736"/>
        <end position="768"/>
    </location>
</feature>
<keyword evidence="6" id="KW-1185">Reference proteome</keyword>
<feature type="compositionally biased region" description="Low complexity" evidence="2">
    <location>
        <begin position="290"/>
        <end position="311"/>
    </location>
</feature>
<organism evidence="5 6">
    <name type="scientific">Batillaria attramentaria</name>
    <dbReference type="NCBI Taxonomy" id="370345"/>
    <lineage>
        <taxon>Eukaryota</taxon>
        <taxon>Metazoa</taxon>
        <taxon>Spiralia</taxon>
        <taxon>Lophotrochozoa</taxon>
        <taxon>Mollusca</taxon>
        <taxon>Gastropoda</taxon>
        <taxon>Caenogastropoda</taxon>
        <taxon>Sorbeoconcha</taxon>
        <taxon>Cerithioidea</taxon>
        <taxon>Batillariidae</taxon>
        <taxon>Batillaria</taxon>
    </lineage>
</organism>
<reference evidence="5 6" key="1">
    <citation type="journal article" date="2023" name="Sci. Data">
        <title>Genome assembly of the Korean intertidal mud-creeper Batillaria attramentaria.</title>
        <authorList>
            <person name="Patra A.K."/>
            <person name="Ho P.T."/>
            <person name="Jun S."/>
            <person name="Lee S.J."/>
            <person name="Kim Y."/>
            <person name="Won Y.J."/>
        </authorList>
    </citation>
    <scope>NUCLEOTIDE SEQUENCE [LARGE SCALE GENOMIC DNA]</scope>
    <source>
        <strain evidence="5">Wonlab-2016</strain>
    </source>
</reference>
<comment type="caution">
    <text evidence="1">Lacks conserved residue(s) required for the propagation of feature annotation.</text>
</comment>
<dbReference type="SMART" id="SM00254">
    <property type="entry name" value="ShKT"/>
    <property type="match status" value="5"/>
</dbReference>
<comment type="caution">
    <text evidence="5">The sequence shown here is derived from an EMBL/GenBank/DDBJ whole genome shotgun (WGS) entry which is preliminary data.</text>
</comment>
<feature type="compositionally biased region" description="Low complexity" evidence="2">
    <location>
        <begin position="708"/>
        <end position="726"/>
    </location>
</feature>
<feature type="compositionally biased region" description="Low complexity" evidence="2">
    <location>
        <begin position="247"/>
        <end position="265"/>
    </location>
</feature>
<feature type="region of interest" description="Disordered" evidence="2">
    <location>
        <begin position="247"/>
        <end position="311"/>
    </location>
</feature>
<feature type="disulfide bond" evidence="1">
    <location>
        <begin position="752"/>
        <end position="765"/>
    </location>
</feature>
<feature type="region of interest" description="Disordered" evidence="2">
    <location>
        <begin position="704"/>
        <end position="726"/>
    </location>
</feature>
<gene>
    <name evidence="5" type="ORF">BaRGS_00021514</name>
</gene>
<dbReference type="PROSITE" id="PS51670">
    <property type="entry name" value="SHKT"/>
    <property type="match status" value="1"/>
</dbReference>
<keyword evidence="3" id="KW-0732">Signal</keyword>
<evidence type="ECO:0000259" key="4">
    <source>
        <dbReference type="PROSITE" id="PS51670"/>
    </source>
</evidence>
<feature type="chain" id="PRO_5044785737" description="ShKT domain-containing protein" evidence="3">
    <location>
        <begin position="20"/>
        <end position="839"/>
    </location>
</feature>
<sequence length="839" mass="91551">MPAKVVLWLLFLLRVDVAARKCFLDAMPECQSNSFDLSACLRHGLACDQSVEFCEMNITQGGLDANCKLQSEHTSSGFLLSGFEDFYGECEYRQILNDNLCHVTLNHFTGHGDGCYYCCKDVQCFTDLLQRPIHTTPTTSSSTSMTPSTKSTTFTGMFVVGRPKFCEMHITPGGFDASCKLQSEHTASGFFLSGFEDYYGECESRQMLNDNMCHATLNHFTGHGDGCYYCCKDVQCFTDLLQRPIHTTPTTSPSTSMTPSTKLSTFSENHPLASNPPSPAATDLVSQPVTSSISPPTETSTTTSPRTPTPTVTCENADPDDLCAIRATSCDDAVIRHLCRKTCGGCVTDDCFDLYVGDCSVDFAGRCSESEVLQLCAKTCGTCDCQDIYDGDCVADFADQCSNPVVQYQCPRTCHVCHAVEGDSCFDSHNCSSHSFDFSSCISGLWKCDQVEEKCTSHQYSNDESCNPTQSYTSLDLDCYYCCSHSGCFSDLQHQYSHITSPSTPTVPPPVIARRTVTNRHCYVSGSWACNTGEFCAVKVDRNHAVSMVCEDVNTKLQSLNEVACNPTPVDPTAHLFGQCDFCCPDAQCVETHLGHEYTTVQPVTPQTTATVTSAIAVTSTPAILTTTKSHRPPGINSCYTSPCLQGDDTATCTSGQWACGDDQVCNPQLPDCPRSEDFLTQNCLKCCHDDSCVKGMVSQIPRTSQLPPTLQQSATSSQPSTSQLPAGNTQITVGCVNSYSDDWCASVASMCADSYIVKLCPKTCHTCVICENSYADDWCESAAIMCSDIHIVHLCPKTCNACGKKRQKHVHYSMAERKNFKTHHFLGIDFNVVLTTAV</sequence>
<dbReference type="Proteomes" id="UP001519460">
    <property type="component" value="Unassembled WGS sequence"/>
</dbReference>
<evidence type="ECO:0000256" key="1">
    <source>
        <dbReference type="PROSITE-ProRule" id="PRU01005"/>
    </source>
</evidence>
<evidence type="ECO:0000313" key="6">
    <source>
        <dbReference type="Proteomes" id="UP001519460"/>
    </source>
</evidence>
<dbReference type="AlphaFoldDB" id="A0ABD0KJ67"/>
<evidence type="ECO:0000256" key="3">
    <source>
        <dbReference type="SAM" id="SignalP"/>
    </source>
</evidence>
<proteinExistence type="predicted"/>
<evidence type="ECO:0000313" key="5">
    <source>
        <dbReference type="EMBL" id="KAK7487286.1"/>
    </source>
</evidence>
<feature type="signal peptide" evidence="3">
    <location>
        <begin position="1"/>
        <end position="19"/>
    </location>
</feature>
<dbReference type="EMBL" id="JACVVK020000167">
    <property type="protein sequence ID" value="KAK7487286.1"/>
    <property type="molecule type" value="Genomic_DNA"/>
</dbReference>
<protein>
    <recommendedName>
        <fullName evidence="4">ShKT domain-containing protein</fullName>
    </recommendedName>
</protein>
<evidence type="ECO:0000256" key="2">
    <source>
        <dbReference type="SAM" id="MobiDB-lite"/>
    </source>
</evidence>
<name>A0ABD0KJ67_9CAEN</name>
<keyword evidence="1" id="KW-1015">Disulfide bond</keyword>
<accession>A0ABD0KJ67</accession>